<dbReference type="Proteomes" id="UP000186953">
    <property type="component" value="Unassembled WGS sequence"/>
</dbReference>
<evidence type="ECO:0000313" key="2">
    <source>
        <dbReference type="EMBL" id="SIQ73711.1"/>
    </source>
</evidence>
<evidence type="ECO:0008006" key="4">
    <source>
        <dbReference type="Google" id="ProtNLM"/>
    </source>
</evidence>
<reference evidence="3" key="1">
    <citation type="submission" date="2017-01" db="EMBL/GenBank/DDBJ databases">
        <authorList>
            <person name="Varghese N."/>
            <person name="Submissions S."/>
        </authorList>
    </citation>
    <scope>NUCLEOTIDE SEQUENCE [LARGE SCALE GENOMIC DNA]</scope>
    <source>
        <strain evidence="3">DSM 15366</strain>
    </source>
</reference>
<protein>
    <recommendedName>
        <fullName evidence="4">DUF4374 domain-containing protein</fullName>
    </recommendedName>
</protein>
<dbReference type="EMBL" id="FTMA01000003">
    <property type="protein sequence ID" value="SIQ73711.1"/>
    <property type="molecule type" value="Genomic_DNA"/>
</dbReference>
<proteinExistence type="predicted"/>
<keyword evidence="1" id="KW-0732">Signal</keyword>
<feature type="chain" id="PRO_5013292104" description="DUF4374 domain-containing protein" evidence="1">
    <location>
        <begin position="24"/>
        <end position="387"/>
    </location>
</feature>
<feature type="signal peptide" evidence="1">
    <location>
        <begin position="1"/>
        <end position="23"/>
    </location>
</feature>
<name>A0A1N6V755_9FLAO</name>
<evidence type="ECO:0000256" key="1">
    <source>
        <dbReference type="SAM" id="SignalP"/>
    </source>
</evidence>
<dbReference type="PROSITE" id="PS51257">
    <property type="entry name" value="PROKAR_LIPOPROTEIN"/>
    <property type="match status" value="1"/>
</dbReference>
<dbReference type="AlphaFoldDB" id="A0A1N6V755"/>
<organism evidence="2 3">
    <name type="scientific">Maribacter ulvicola</name>
    <dbReference type="NCBI Taxonomy" id="228959"/>
    <lineage>
        <taxon>Bacteria</taxon>
        <taxon>Pseudomonadati</taxon>
        <taxon>Bacteroidota</taxon>
        <taxon>Flavobacteriia</taxon>
        <taxon>Flavobacteriales</taxon>
        <taxon>Flavobacteriaceae</taxon>
        <taxon>Maribacter</taxon>
    </lineage>
</organism>
<keyword evidence="3" id="KW-1185">Reference proteome</keyword>
<dbReference type="OrthoDB" id="1524066at2"/>
<dbReference type="RefSeq" id="WP_076548432.1">
    <property type="nucleotide sequence ID" value="NZ_FTMA01000003.1"/>
</dbReference>
<gene>
    <name evidence="2" type="ORF">SAMN05421797_10319</name>
</gene>
<dbReference type="STRING" id="228959.SAMN05421797_10319"/>
<sequence length="387" mass="43405">MKKAIQFLSFSTVLSLVFIACSAEDIRNIADPNGEKGTPTQTTEVIPIDINSDGFDFMAKMQGHWVGNNLVINDEYPFFAWDYRAISSSHTFGIHEGGSAGNLFTSFFVSNYKGKRTIMARNGGLLNGIYRTSYFVLDKVENKDNGRYYRLVDAIGGDGIMYMELRFPNNTDSLYFNSYTSGLGNRIPNRHMTFKGKRMHSELAENAASATGYPQNTIDPELDFTNGFNKDFLYVKEGLSQANSATFLAVQETNNIFDLAPQSGDPYIITDHPRLAYLQVNIDRGALDNDQTLLLFLSRDPFTDTNGYFTSNLNAFKTALHFPVLSIKENQFLMTYMHPGTYYVTVVADIDGDFSISEGDITHPPRKVTIEPLAEQQITIDNITIQN</sequence>
<accession>A0A1N6V755</accession>
<evidence type="ECO:0000313" key="3">
    <source>
        <dbReference type="Proteomes" id="UP000186953"/>
    </source>
</evidence>